<sequence>MTVPQRLAALRQKMKEHGFAAYVIPTADPHLCEYVPAHYKTREYISGFTGSAGTVAVTADKAGLWTDGRYFLQAEKQLAGSGIELFKMDEKGVPTLNAFLKSVLKPNDKVGIDGKTLSVQNYESMKEELDPITIATDADLIGDIWQDRPEALMSDVFILGEMYTGKSARDKTEQVRSALKEKGADSTIIGALEDVCWLFNIRAHDIAYNPVATAYALVTAKQAILFINKKQLNAESEKYLRAQGVAIMPYEAVFAEAAKLTGTVYMDPARTNVYLRDKIKARIIKGLNFTTALKAVKNSVELRNIDEAMEKDGAAMVKILRWIEQNASSGITECDVSEKLLEFRAQGKDFIEASFETIAGYGSNGAIIHYAPHKESCAKLKPKSFLLLDSGGHYLNGTTDITRTVALGPLTKEEKENYTLVLKSHIRLACAKFKAGATGLSLDTIARECLWDRGKDYNHGTGHGVGFVLAVHEGPQSISKRYINEPLKLGMLTSNEPGLYIENKHGIRIENLVVTVPFMQTEHGDFYRFKTVTLCPIDTRPIVSGILSEEEKAWLNDYHKEVFKRLLPYLDGAHKSFLREKTAKI</sequence>
<keyword evidence="3" id="KW-0378">Hydrolase</keyword>
<dbReference type="Proteomes" id="UP000014541">
    <property type="component" value="Unassembled WGS sequence"/>
</dbReference>
<feature type="domain" description="Peptidase M24" evidence="4">
    <location>
        <begin position="304"/>
        <end position="514"/>
    </location>
</feature>
<dbReference type="STRING" id="1125699.HMPREF9194_01832"/>
<dbReference type="InterPro" id="IPR032416">
    <property type="entry name" value="Peptidase_M24_C"/>
</dbReference>
<dbReference type="InterPro" id="IPR033740">
    <property type="entry name" value="Pept_M24B"/>
</dbReference>
<evidence type="ECO:0000256" key="1">
    <source>
        <dbReference type="ARBA" id="ARBA00008766"/>
    </source>
</evidence>
<dbReference type="GO" id="GO:0046872">
    <property type="term" value="F:metal ion binding"/>
    <property type="evidence" value="ECO:0007669"/>
    <property type="project" value="UniProtKB-KW"/>
</dbReference>
<dbReference type="SUPFAM" id="SSF53092">
    <property type="entry name" value="Creatinase/prolidase N-terminal domain"/>
    <property type="match status" value="1"/>
</dbReference>
<feature type="domain" description="Peptidase M24 C-terminal" evidence="6">
    <location>
        <begin position="526"/>
        <end position="585"/>
    </location>
</feature>
<evidence type="ECO:0000259" key="4">
    <source>
        <dbReference type="Pfam" id="PF00557"/>
    </source>
</evidence>
<dbReference type="HOGENOM" id="CLU_011781_2_4_12"/>
<dbReference type="PANTHER" id="PTHR43763">
    <property type="entry name" value="XAA-PRO AMINOPEPTIDASE 1"/>
    <property type="match status" value="1"/>
</dbReference>
<evidence type="ECO:0000256" key="2">
    <source>
        <dbReference type="ARBA" id="ARBA00022723"/>
    </source>
</evidence>
<dbReference type="Pfam" id="PF16189">
    <property type="entry name" value="Creatinase_N_2"/>
    <property type="match status" value="1"/>
</dbReference>
<comment type="caution">
    <text evidence="7">The sequence shown here is derived from an EMBL/GenBank/DDBJ whole genome shotgun (WGS) entry which is preliminary data.</text>
</comment>
<dbReference type="OrthoDB" id="9806388at2"/>
<comment type="similarity">
    <text evidence="1">Belongs to the peptidase M24B family.</text>
</comment>
<dbReference type="FunFam" id="3.40.350.10:FF:000003">
    <property type="entry name" value="Xaa-pro aminopeptidase P"/>
    <property type="match status" value="1"/>
</dbReference>
<evidence type="ECO:0000313" key="8">
    <source>
        <dbReference type="Proteomes" id="UP000014541"/>
    </source>
</evidence>
<dbReference type="RefSeq" id="WP_016526095.1">
    <property type="nucleotide sequence ID" value="NZ_KE332518.1"/>
</dbReference>
<gene>
    <name evidence="7" type="ORF">HMPREF9194_01832</name>
</gene>
<dbReference type="eggNOG" id="COG0006">
    <property type="taxonomic scope" value="Bacteria"/>
</dbReference>
<dbReference type="InterPro" id="IPR050422">
    <property type="entry name" value="X-Pro_aminopeptidase_P"/>
</dbReference>
<accession>S3K3F1</accession>
<dbReference type="PATRIC" id="fig|1125699.3.peg.1851"/>
<dbReference type="GO" id="GO:0070006">
    <property type="term" value="F:metalloaminopeptidase activity"/>
    <property type="evidence" value="ECO:0007669"/>
    <property type="project" value="InterPro"/>
</dbReference>
<evidence type="ECO:0000259" key="6">
    <source>
        <dbReference type="Pfam" id="PF16188"/>
    </source>
</evidence>
<proteinExistence type="inferred from homology"/>
<dbReference type="Gene3D" id="3.40.350.10">
    <property type="entry name" value="Creatinase/prolidase N-terminal domain"/>
    <property type="match status" value="2"/>
</dbReference>
<dbReference type="PANTHER" id="PTHR43763:SF6">
    <property type="entry name" value="XAA-PRO AMINOPEPTIDASE 1"/>
    <property type="match status" value="1"/>
</dbReference>
<dbReference type="FunFam" id="3.90.230.10:FF:000009">
    <property type="entry name" value="xaa-Pro aminopeptidase 2"/>
    <property type="match status" value="1"/>
</dbReference>
<dbReference type="EMBL" id="ATFF01000006">
    <property type="protein sequence ID" value="EPF31486.1"/>
    <property type="molecule type" value="Genomic_DNA"/>
</dbReference>
<evidence type="ECO:0008006" key="9">
    <source>
        <dbReference type="Google" id="ProtNLM"/>
    </source>
</evidence>
<feature type="domain" description="Creatinase N-terminal" evidence="5">
    <location>
        <begin position="6"/>
        <end position="130"/>
    </location>
</feature>
<keyword evidence="8" id="KW-1185">Reference proteome</keyword>
<dbReference type="Pfam" id="PF16188">
    <property type="entry name" value="Peptidase_M24_C"/>
    <property type="match status" value="1"/>
</dbReference>
<name>S3K3F1_TREMA</name>
<evidence type="ECO:0000313" key="7">
    <source>
        <dbReference type="EMBL" id="EPF31486.1"/>
    </source>
</evidence>
<dbReference type="InterPro" id="IPR029149">
    <property type="entry name" value="Creatin/AminoP/Spt16_N"/>
</dbReference>
<dbReference type="CDD" id="cd01085">
    <property type="entry name" value="APP"/>
    <property type="match status" value="1"/>
</dbReference>
<dbReference type="AlphaFoldDB" id="S3K3F1"/>
<dbReference type="InterPro" id="IPR000994">
    <property type="entry name" value="Pept_M24"/>
</dbReference>
<evidence type="ECO:0000256" key="3">
    <source>
        <dbReference type="ARBA" id="ARBA00022801"/>
    </source>
</evidence>
<dbReference type="InterPro" id="IPR000587">
    <property type="entry name" value="Creatinase_N"/>
</dbReference>
<evidence type="ECO:0000259" key="5">
    <source>
        <dbReference type="Pfam" id="PF01321"/>
    </source>
</evidence>
<reference evidence="7 8" key="1">
    <citation type="submission" date="2013-04" db="EMBL/GenBank/DDBJ databases">
        <title>The Genome Sequence of Treponema maltophilum ATCC 51939.</title>
        <authorList>
            <consortium name="The Broad Institute Genomics Platform"/>
            <person name="Earl A."/>
            <person name="Ward D."/>
            <person name="Feldgarden M."/>
            <person name="Gevers D."/>
            <person name="Leonetti C."/>
            <person name="Blanton J.M."/>
            <person name="Dewhirst F.E."/>
            <person name="Izard J."/>
            <person name="Walker B."/>
            <person name="Young S."/>
            <person name="Zeng Q."/>
            <person name="Gargeya S."/>
            <person name="Fitzgerald M."/>
            <person name="Haas B."/>
            <person name="Abouelleil A."/>
            <person name="Allen A.W."/>
            <person name="Alvarado L."/>
            <person name="Arachchi H.M."/>
            <person name="Berlin A.M."/>
            <person name="Chapman S.B."/>
            <person name="Gainer-Dewar J."/>
            <person name="Goldberg J."/>
            <person name="Griggs A."/>
            <person name="Gujja S."/>
            <person name="Hansen M."/>
            <person name="Howarth C."/>
            <person name="Imamovic A."/>
            <person name="Ireland A."/>
            <person name="Larimer J."/>
            <person name="McCowan C."/>
            <person name="Murphy C."/>
            <person name="Pearson M."/>
            <person name="Poon T.W."/>
            <person name="Priest M."/>
            <person name="Roberts A."/>
            <person name="Saif S."/>
            <person name="Shea T."/>
            <person name="Sisk P."/>
            <person name="Sykes S."/>
            <person name="Wortman J."/>
            <person name="Nusbaum C."/>
            <person name="Birren B."/>
        </authorList>
    </citation>
    <scope>NUCLEOTIDE SEQUENCE [LARGE SCALE GENOMIC DNA]</scope>
    <source>
        <strain evidence="7 8">ATCC 51939</strain>
    </source>
</reference>
<dbReference type="GO" id="GO:0005737">
    <property type="term" value="C:cytoplasm"/>
    <property type="evidence" value="ECO:0007669"/>
    <property type="project" value="UniProtKB-ARBA"/>
</dbReference>
<dbReference type="Pfam" id="PF00557">
    <property type="entry name" value="Peptidase_M24"/>
    <property type="match status" value="1"/>
</dbReference>
<protein>
    <recommendedName>
        <fullName evidence="9">Xaa-Pro aminopeptidase</fullName>
    </recommendedName>
</protein>
<dbReference type="InterPro" id="IPR036005">
    <property type="entry name" value="Creatinase/aminopeptidase-like"/>
</dbReference>
<dbReference type="SUPFAM" id="SSF55920">
    <property type="entry name" value="Creatinase/aminopeptidase"/>
    <property type="match status" value="1"/>
</dbReference>
<organism evidence="7 8">
    <name type="scientific">Treponema maltophilum ATCC 51939</name>
    <dbReference type="NCBI Taxonomy" id="1125699"/>
    <lineage>
        <taxon>Bacteria</taxon>
        <taxon>Pseudomonadati</taxon>
        <taxon>Spirochaetota</taxon>
        <taxon>Spirochaetia</taxon>
        <taxon>Spirochaetales</taxon>
        <taxon>Treponemataceae</taxon>
        <taxon>Treponema</taxon>
    </lineage>
</organism>
<dbReference type="Gene3D" id="3.90.230.10">
    <property type="entry name" value="Creatinase/methionine aminopeptidase superfamily"/>
    <property type="match status" value="1"/>
</dbReference>
<dbReference type="Pfam" id="PF01321">
    <property type="entry name" value="Creatinase_N"/>
    <property type="match status" value="1"/>
</dbReference>
<keyword evidence="2" id="KW-0479">Metal-binding</keyword>